<feature type="region of interest" description="Disordered" evidence="1">
    <location>
        <begin position="481"/>
        <end position="509"/>
    </location>
</feature>
<sequence length="539" mass="59400">MLCSARCSCFLCRELQSCRAADARKPPNRHNMADNFILKKAEAWEPIKFIRGAARLSVRHWQNREPQAHPKARIATHKSTSCEQLYPKSEEEPGPYPLRKAPSTDRIKPHTEHKPLFKLLGNARPKKVNNNDLSESKVRRSVLNFRKNEGSPSKSTHEKYIPLPQVSSHKELIYNEPKHWASQLDDCCRPPVYKSVEKKKDDTKGSVAEKKIYNNRPPCYEELAERLSQDKNKKTKPAHVDGGLANKITQNNNKVVIYFGDSIIRKHSEQKREEKETRQREATPSKDEAIYVNRIVEDANNVSVSREEDKGGTQMISEIEVPEAIYTEIKPEGELEVPEVTAINDATYKKDVFESVSPDGFLVVEFEGNFERARQLVELVHGGGERHEATTLDDEDQCDWSFIQDWRKRPSSGCRPSEEASWSGAAGVSSAIPVNVTSTATGAGAGGVAGAGVSGAGTVTSPGAVSGAGGARALRVRVSGGAAPAHARRLSPPPPAHRATTPPPPSDLPNKPRLQLLFICVALVLRLVGTRSVAGAPFL</sequence>
<evidence type="ECO:0000313" key="3">
    <source>
        <dbReference type="Proteomes" id="UP000053268"/>
    </source>
</evidence>
<protein>
    <submittedName>
        <fullName evidence="2">Uncharacterized protein</fullName>
    </submittedName>
</protein>
<gene>
    <name evidence="2" type="ORF">RR46_05321</name>
</gene>
<accession>A0A194QC93</accession>
<feature type="compositionally biased region" description="Pro residues" evidence="1">
    <location>
        <begin position="491"/>
        <end position="507"/>
    </location>
</feature>
<evidence type="ECO:0000256" key="1">
    <source>
        <dbReference type="SAM" id="MobiDB-lite"/>
    </source>
</evidence>
<reference evidence="2 3" key="1">
    <citation type="journal article" date="2015" name="Nat. Commun.">
        <title>Outbred genome sequencing and CRISPR/Cas9 gene editing in butterflies.</title>
        <authorList>
            <person name="Li X."/>
            <person name="Fan D."/>
            <person name="Zhang W."/>
            <person name="Liu G."/>
            <person name="Zhang L."/>
            <person name="Zhao L."/>
            <person name="Fang X."/>
            <person name="Chen L."/>
            <person name="Dong Y."/>
            <person name="Chen Y."/>
            <person name="Ding Y."/>
            <person name="Zhao R."/>
            <person name="Feng M."/>
            <person name="Zhu Y."/>
            <person name="Feng Y."/>
            <person name="Jiang X."/>
            <person name="Zhu D."/>
            <person name="Xiang H."/>
            <person name="Feng X."/>
            <person name="Li S."/>
            <person name="Wang J."/>
            <person name="Zhang G."/>
            <person name="Kronforst M.R."/>
            <person name="Wang W."/>
        </authorList>
    </citation>
    <scope>NUCLEOTIDE SEQUENCE [LARGE SCALE GENOMIC DNA]</scope>
    <source>
        <strain evidence="2">Ya'a_city_454_Px</strain>
        <tissue evidence="2">Whole body</tissue>
    </source>
</reference>
<organism evidence="2 3">
    <name type="scientific">Papilio xuthus</name>
    <name type="common">Asian swallowtail butterfly</name>
    <dbReference type="NCBI Taxonomy" id="66420"/>
    <lineage>
        <taxon>Eukaryota</taxon>
        <taxon>Metazoa</taxon>
        <taxon>Ecdysozoa</taxon>
        <taxon>Arthropoda</taxon>
        <taxon>Hexapoda</taxon>
        <taxon>Insecta</taxon>
        <taxon>Pterygota</taxon>
        <taxon>Neoptera</taxon>
        <taxon>Endopterygota</taxon>
        <taxon>Lepidoptera</taxon>
        <taxon>Glossata</taxon>
        <taxon>Ditrysia</taxon>
        <taxon>Papilionoidea</taxon>
        <taxon>Papilionidae</taxon>
        <taxon>Papilioninae</taxon>
        <taxon>Papilio</taxon>
    </lineage>
</organism>
<dbReference type="AlphaFoldDB" id="A0A194QC93"/>
<feature type="region of interest" description="Disordered" evidence="1">
    <location>
        <begin position="63"/>
        <end position="109"/>
    </location>
</feature>
<dbReference type="EMBL" id="KQ459439">
    <property type="protein sequence ID" value="KPJ01056.1"/>
    <property type="molecule type" value="Genomic_DNA"/>
</dbReference>
<name>A0A194QC93_PAPXU</name>
<evidence type="ECO:0000313" key="2">
    <source>
        <dbReference type="EMBL" id="KPJ01056.1"/>
    </source>
</evidence>
<proteinExistence type="predicted"/>
<keyword evidence="3" id="KW-1185">Reference proteome</keyword>
<dbReference type="Proteomes" id="UP000053268">
    <property type="component" value="Unassembled WGS sequence"/>
</dbReference>